<feature type="domain" description="PAC" evidence="17">
    <location>
        <begin position="81"/>
        <end position="135"/>
    </location>
</feature>
<keyword evidence="11" id="KW-0418">Kinase</keyword>
<evidence type="ECO:0000313" key="19">
    <source>
        <dbReference type="Proteomes" id="UP000295096"/>
    </source>
</evidence>
<reference evidence="18 19" key="1">
    <citation type="journal article" date="2016" name="J. Microbiol.">
        <title>Dankookia rubra gen. nov., sp. nov., an alphaproteobacterium isolated from sediment of a shallow stream.</title>
        <authorList>
            <person name="Kim W.H."/>
            <person name="Kim D.H."/>
            <person name="Kang K."/>
            <person name="Ahn T.Y."/>
        </authorList>
    </citation>
    <scope>NUCLEOTIDE SEQUENCE [LARGE SCALE GENOMIC DNA]</scope>
    <source>
        <strain evidence="18 19">JCM30602</strain>
    </source>
</reference>
<evidence type="ECO:0000256" key="12">
    <source>
        <dbReference type="ARBA" id="ARBA00022840"/>
    </source>
</evidence>
<dbReference type="InterPro" id="IPR000014">
    <property type="entry name" value="PAS"/>
</dbReference>
<keyword evidence="5" id="KW-0716">Sensory transduction</keyword>
<keyword evidence="19" id="KW-1185">Reference proteome</keyword>
<dbReference type="PANTHER" id="PTHR41523">
    <property type="entry name" value="TWO-COMPONENT SYSTEM SENSOR PROTEIN"/>
    <property type="match status" value="1"/>
</dbReference>
<dbReference type="Gene3D" id="3.30.450.20">
    <property type="entry name" value="PAS domain"/>
    <property type="match status" value="1"/>
</dbReference>
<evidence type="ECO:0000256" key="2">
    <source>
        <dbReference type="ARBA" id="ARBA00012438"/>
    </source>
</evidence>
<keyword evidence="13" id="KW-0157">Chromophore</keyword>
<dbReference type="InterPro" id="IPR035965">
    <property type="entry name" value="PAS-like_dom_sf"/>
</dbReference>
<organism evidence="18 19">
    <name type="scientific">Dankookia rubra</name>
    <dbReference type="NCBI Taxonomy" id="1442381"/>
    <lineage>
        <taxon>Bacteria</taxon>
        <taxon>Pseudomonadati</taxon>
        <taxon>Pseudomonadota</taxon>
        <taxon>Alphaproteobacteria</taxon>
        <taxon>Acetobacterales</taxon>
        <taxon>Roseomonadaceae</taxon>
        <taxon>Dankookia</taxon>
    </lineage>
</organism>
<keyword evidence="12" id="KW-0067">ATP-binding</keyword>
<keyword evidence="14" id="KW-0843">Virulence</keyword>
<dbReference type="SMART" id="SM00091">
    <property type="entry name" value="PAS"/>
    <property type="match status" value="1"/>
</dbReference>
<dbReference type="Pfam" id="PF07536">
    <property type="entry name" value="HWE_HK"/>
    <property type="match status" value="1"/>
</dbReference>
<evidence type="ECO:0000256" key="3">
    <source>
        <dbReference type="ARBA" id="ARBA00022543"/>
    </source>
</evidence>
<dbReference type="GO" id="GO:0005524">
    <property type="term" value="F:ATP binding"/>
    <property type="evidence" value="ECO:0007669"/>
    <property type="project" value="UniProtKB-KW"/>
</dbReference>
<evidence type="ECO:0000256" key="9">
    <source>
        <dbReference type="ARBA" id="ARBA00022737"/>
    </source>
</evidence>
<evidence type="ECO:0000256" key="6">
    <source>
        <dbReference type="ARBA" id="ARBA00022630"/>
    </source>
</evidence>
<keyword evidence="15" id="KW-0675">Receptor</keyword>
<comment type="catalytic activity">
    <reaction evidence="1">
        <text>ATP + protein L-histidine = ADP + protein N-phospho-L-histidine.</text>
        <dbReference type="EC" id="2.7.13.3"/>
    </reaction>
</comment>
<dbReference type="SUPFAM" id="SSF55785">
    <property type="entry name" value="PYP-like sensor domain (PAS domain)"/>
    <property type="match status" value="1"/>
</dbReference>
<dbReference type="SMART" id="SM00911">
    <property type="entry name" value="HWE_HK"/>
    <property type="match status" value="1"/>
</dbReference>
<dbReference type="InterPro" id="IPR000700">
    <property type="entry name" value="PAS-assoc_C"/>
</dbReference>
<keyword evidence="9" id="KW-0677">Repeat</keyword>
<evidence type="ECO:0000256" key="14">
    <source>
        <dbReference type="ARBA" id="ARBA00023026"/>
    </source>
</evidence>
<dbReference type="Gene3D" id="3.30.565.10">
    <property type="entry name" value="Histidine kinase-like ATPase, C-terminal domain"/>
    <property type="match status" value="1"/>
</dbReference>
<evidence type="ECO:0000256" key="4">
    <source>
        <dbReference type="ARBA" id="ARBA00022553"/>
    </source>
</evidence>
<dbReference type="OrthoDB" id="341208at2"/>
<evidence type="ECO:0000256" key="11">
    <source>
        <dbReference type="ARBA" id="ARBA00022777"/>
    </source>
</evidence>
<evidence type="ECO:0000256" key="7">
    <source>
        <dbReference type="ARBA" id="ARBA00022643"/>
    </source>
</evidence>
<dbReference type="EMBL" id="SMSJ01000174">
    <property type="protein sequence ID" value="TDH57968.1"/>
    <property type="molecule type" value="Genomic_DNA"/>
</dbReference>
<name>A0A4R5Q6A2_9PROT</name>
<dbReference type="InterPro" id="IPR036890">
    <property type="entry name" value="HATPase_C_sf"/>
</dbReference>
<dbReference type="AlphaFoldDB" id="A0A4R5Q6A2"/>
<proteinExistence type="predicted"/>
<feature type="domain" description="PAS" evidence="16">
    <location>
        <begin position="5"/>
        <end position="80"/>
    </location>
</feature>
<keyword evidence="10" id="KW-0547">Nucleotide-binding</keyword>
<dbReference type="PROSITE" id="PS50112">
    <property type="entry name" value="PAS"/>
    <property type="match status" value="1"/>
</dbReference>
<evidence type="ECO:0000259" key="17">
    <source>
        <dbReference type="PROSITE" id="PS50113"/>
    </source>
</evidence>
<evidence type="ECO:0000256" key="10">
    <source>
        <dbReference type="ARBA" id="ARBA00022741"/>
    </source>
</evidence>
<evidence type="ECO:0000256" key="8">
    <source>
        <dbReference type="ARBA" id="ARBA00022679"/>
    </source>
</evidence>
<comment type="caution">
    <text evidence="18">The sequence shown here is derived from an EMBL/GenBank/DDBJ whole genome shotgun (WGS) entry which is preliminary data.</text>
</comment>
<dbReference type="GO" id="GO:0004673">
    <property type="term" value="F:protein histidine kinase activity"/>
    <property type="evidence" value="ECO:0007669"/>
    <property type="project" value="UniProtKB-EC"/>
</dbReference>
<dbReference type="EC" id="2.7.13.3" evidence="2"/>
<keyword evidence="6" id="KW-0285">Flavoprotein</keyword>
<sequence>MVALKPQVLSAAVEAVGEAILITSPDLASSGPRIEYANPAFTRMTGYALNEIVGRSPRILQGPNTDRAMLDHLRAALAAGRSFQGEAVNYRKDGTEYVVEWLITPVRDAGGQITHWVSAQRDITERRLAEAVQQRLLDEVNHRVNNTLATVQSMALQTLRAAPCAENTRVAFLDRLFALSRVHDLLARAHWTGAALKTLAAAQLAPHQGKDPERVRASGPELLLRSGAAVALGIALHELAANAAMHGALSVPGGQVRLDWAIRKAETGERLWLCWVESGGPPVPRTPARRGFGMRLIEHGLTRELRAETRLLFEPTGLRCDIDAPLEAVAEAHSDDR</sequence>
<evidence type="ECO:0000256" key="5">
    <source>
        <dbReference type="ARBA" id="ARBA00022606"/>
    </source>
</evidence>
<keyword evidence="4" id="KW-0597">Phosphoprotein</keyword>
<protein>
    <recommendedName>
        <fullName evidence="2">histidine kinase</fullName>
        <ecNumber evidence="2">2.7.13.3</ecNumber>
    </recommendedName>
</protein>
<dbReference type="PANTHER" id="PTHR41523:SF7">
    <property type="entry name" value="HISTIDINE KINASE"/>
    <property type="match status" value="1"/>
</dbReference>
<keyword evidence="3" id="KW-0600">Photoreceptor protein</keyword>
<dbReference type="PROSITE" id="PS50113">
    <property type="entry name" value="PAC"/>
    <property type="match status" value="1"/>
</dbReference>
<evidence type="ECO:0000256" key="13">
    <source>
        <dbReference type="ARBA" id="ARBA00022991"/>
    </source>
</evidence>
<dbReference type="CDD" id="cd00130">
    <property type="entry name" value="PAS"/>
    <property type="match status" value="1"/>
</dbReference>
<evidence type="ECO:0000259" key="16">
    <source>
        <dbReference type="PROSITE" id="PS50112"/>
    </source>
</evidence>
<dbReference type="SMART" id="SM00086">
    <property type="entry name" value="PAC"/>
    <property type="match status" value="1"/>
</dbReference>
<evidence type="ECO:0000256" key="15">
    <source>
        <dbReference type="ARBA" id="ARBA00023170"/>
    </source>
</evidence>
<keyword evidence="7" id="KW-0288">FMN</keyword>
<dbReference type="NCBIfam" id="TIGR00229">
    <property type="entry name" value="sensory_box"/>
    <property type="match status" value="1"/>
</dbReference>
<dbReference type="RefSeq" id="WP_133293175.1">
    <property type="nucleotide sequence ID" value="NZ_SMSJ01000174.1"/>
</dbReference>
<dbReference type="InterPro" id="IPR011102">
    <property type="entry name" value="Sig_transdc_His_kinase_HWE"/>
</dbReference>
<gene>
    <name evidence="18" type="ORF">E2C06_35065</name>
</gene>
<keyword evidence="8" id="KW-0808">Transferase</keyword>
<evidence type="ECO:0000256" key="1">
    <source>
        <dbReference type="ARBA" id="ARBA00000085"/>
    </source>
</evidence>
<dbReference type="GO" id="GO:0009881">
    <property type="term" value="F:photoreceptor activity"/>
    <property type="evidence" value="ECO:0007669"/>
    <property type="project" value="UniProtKB-KW"/>
</dbReference>
<dbReference type="Proteomes" id="UP000295096">
    <property type="component" value="Unassembled WGS sequence"/>
</dbReference>
<evidence type="ECO:0000313" key="18">
    <source>
        <dbReference type="EMBL" id="TDH57968.1"/>
    </source>
</evidence>
<accession>A0A4R5Q6A2</accession>
<dbReference type="InterPro" id="IPR001610">
    <property type="entry name" value="PAC"/>
</dbReference>
<dbReference type="Pfam" id="PF13426">
    <property type="entry name" value="PAS_9"/>
    <property type="match status" value="1"/>
</dbReference>